<evidence type="ECO:0000313" key="3">
    <source>
        <dbReference type="Proteomes" id="UP001164653"/>
    </source>
</evidence>
<dbReference type="AlphaFoldDB" id="A0A9E8SI92"/>
<sequence>MTDLKLYTKLSGLPQHQKAEVSKFIDSLKPKSRVKSSKRVAGLAKGLIEIQDGFDDPILGFQDYI</sequence>
<gene>
    <name evidence="2" type="ORF">ON006_19480</name>
</gene>
<dbReference type="RefSeq" id="WP_244821044.1">
    <property type="nucleotide sequence ID" value="NZ_CP112998.1"/>
</dbReference>
<dbReference type="Pfam" id="PF10047">
    <property type="entry name" value="DUF2281"/>
    <property type="match status" value="1"/>
</dbReference>
<name>A0A9E8SI92_9BACT</name>
<keyword evidence="3" id="KW-1185">Reference proteome</keyword>
<dbReference type="InterPro" id="IPR018739">
    <property type="entry name" value="DUF2281"/>
</dbReference>
<accession>A0A9E8SI92</accession>
<organism evidence="2 3">
    <name type="scientific">Dyadobacter pollutisoli</name>
    <dbReference type="NCBI Taxonomy" id="2910158"/>
    <lineage>
        <taxon>Bacteria</taxon>
        <taxon>Pseudomonadati</taxon>
        <taxon>Bacteroidota</taxon>
        <taxon>Cytophagia</taxon>
        <taxon>Cytophagales</taxon>
        <taxon>Spirosomataceae</taxon>
        <taxon>Dyadobacter</taxon>
    </lineage>
</organism>
<reference evidence="2" key="1">
    <citation type="submission" date="2022-11" db="EMBL/GenBank/DDBJ databases">
        <title>Dyadobacter pollutisoli sp. nov., isolated from plastic dumped soil.</title>
        <authorList>
            <person name="Kim J.M."/>
            <person name="Kim K.R."/>
            <person name="Lee J.K."/>
            <person name="Hao L."/>
            <person name="Jeon C.O."/>
        </authorList>
    </citation>
    <scope>NUCLEOTIDE SEQUENCE</scope>
    <source>
        <strain evidence="2">U1</strain>
    </source>
</reference>
<dbReference type="Proteomes" id="UP001164653">
    <property type="component" value="Chromosome"/>
</dbReference>
<dbReference type="KEGG" id="dpf:ON006_19480"/>
<feature type="domain" description="DUF2281" evidence="1">
    <location>
        <begin position="5"/>
        <end position="64"/>
    </location>
</feature>
<protein>
    <submittedName>
        <fullName evidence="2">DUF2281 domain-containing protein</fullName>
    </submittedName>
</protein>
<dbReference type="EMBL" id="CP112998">
    <property type="protein sequence ID" value="WAC09930.1"/>
    <property type="molecule type" value="Genomic_DNA"/>
</dbReference>
<proteinExistence type="predicted"/>
<evidence type="ECO:0000313" key="2">
    <source>
        <dbReference type="EMBL" id="WAC09930.1"/>
    </source>
</evidence>
<evidence type="ECO:0000259" key="1">
    <source>
        <dbReference type="Pfam" id="PF10047"/>
    </source>
</evidence>